<dbReference type="Proteomes" id="UP000041770">
    <property type="component" value="Unassembled WGS sequence"/>
</dbReference>
<gene>
    <name evidence="1" type="ORF">ERS013200_00469</name>
</gene>
<evidence type="ECO:0000313" key="1">
    <source>
        <dbReference type="EMBL" id="CSC06743.1"/>
    </source>
</evidence>
<dbReference type="EMBL" id="CWQY01000002">
    <property type="protein sequence ID" value="CSC06743.1"/>
    <property type="molecule type" value="Genomic_DNA"/>
</dbReference>
<organism evidence="1 2">
    <name type="scientific">Vibrio cholerae</name>
    <dbReference type="NCBI Taxonomy" id="666"/>
    <lineage>
        <taxon>Bacteria</taxon>
        <taxon>Pseudomonadati</taxon>
        <taxon>Pseudomonadota</taxon>
        <taxon>Gammaproteobacteria</taxon>
        <taxon>Vibrionales</taxon>
        <taxon>Vibrionaceae</taxon>
        <taxon>Vibrio</taxon>
    </lineage>
</organism>
<dbReference type="AlphaFoldDB" id="A0A655UTX5"/>
<sequence>MLAQNVTRLRITGSNPVNAIMAVCLQGLVMRGKLIRFGMVYPACINHCQFATTTAGDMVEMVVKGFRID</sequence>
<proteinExistence type="predicted"/>
<evidence type="ECO:0000313" key="2">
    <source>
        <dbReference type="Proteomes" id="UP000041770"/>
    </source>
</evidence>
<reference evidence="1 2" key="1">
    <citation type="submission" date="2015-07" db="EMBL/GenBank/DDBJ databases">
        <authorList>
            <consortium name="Pathogen Informatics"/>
        </authorList>
    </citation>
    <scope>NUCLEOTIDE SEQUENCE [LARGE SCALE GENOMIC DNA]</scope>
    <source>
        <strain evidence="1 2">A316</strain>
    </source>
</reference>
<name>A0A655UTX5_VIBCL</name>
<protein>
    <submittedName>
        <fullName evidence="1">Uncharacterized protein</fullName>
    </submittedName>
</protein>
<accession>A0A655UTX5</accession>